<reference evidence="1" key="1">
    <citation type="submission" date="2014-05" db="EMBL/GenBank/DDBJ databases">
        <authorList>
            <person name="Chronopoulou M."/>
        </authorList>
    </citation>
    <scope>NUCLEOTIDE SEQUENCE</scope>
    <source>
        <tissue evidence="1">Whole organism</tissue>
    </source>
</reference>
<dbReference type="EMBL" id="HACA01019149">
    <property type="protein sequence ID" value="CDW36510.1"/>
    <property type="molecule type" value="Transcribed_RNA"/>
</dbReference>
<dbReference type="OrthoDB" id="6764673at2759"/>
<protein>
    <submittedName>
        <fullName evidence="1">Uncharacterized protein</fullName>
    </submittedName>
</protein>
<name>A0A0K2UEM7_LEPSM</name>
<sequence>AVLHQDFYSTNHISFIIEQLHFHSVSAKGRKYSLEFIGISIVWHNTCPALYNQIRESGIIYLPSESRIRRITSVFSVQGGVPVTTIDYLKSRVKLLDEKDQ</sequence>
<feature type="non-terminal residue" evidence="1">
    <location>
        <position position="1"/>
    </location>
</feature>
<evidence type="ECO:0000313" key="1">
    <source>
        <dbReference type="EMBL" id="CDW36510.1"/>
    </source>
</evidence>
<accession>A0A0K2UEM7</accession>
<proteinExistence type="predicted"/>
<feature type="non-terminal residue" evidence="1">
    <location>
        <position position="101"/>
    </location>
</feature>
<organism evidence="1">
    <name type="scientific">Lepeophtheirus salmonis</name>
    <name type="common">Salmon louse</name>
    <name type="synonym">Caligus salmonis</name>
    <dbReference type="NCBI Taxonomy" id="72036"/>
    <lineage>
        <taxon>Eukaryota</taxon>
        <taxon>Metazoa</taxon>
        <taxon>Ecdysozoa</taxon>
        <taxon>Arthropoda</taxon>
        <taxon>Crustacea</taxon>
        <taxon>Multicrustacea</taxon>
        <taxon>Hexanauplia</taxon>
        <taxon>Copepoda</taxon>
        <taxon>Siphonostomatoida</taxon>
        <taxon>Caligidae</taxon>
        <taxon>Lepeophtheirus</taxon>
    </lineage>
</organism>
<dbReference type="AlphaFoldDB" id="A0A0K2UEM7"/>